<feature type="transmembrane region" description="Helical" evidence="15">
    <location>
        <begin position="954"/>
        <end position="972"/>
    </location>
</feature>
<dbReference type="Pfam" id="PF16209">
    <property type="entry name" value="PhoLip_ATPase_N"/>
    <property type="match status" value="1"/>
</dbReference>
<feature type="binding site" evidence="14">
    <location>
        <position position="897"/>
    </location>
    <ligand>
        <name>Mg(2+)</name>
        <dbReference type="ChEBI" id="CHEBI:18420"/>
    </ligand>
</feature>
<evidence type="ECO:0000256" key="1">
    <source>
        <dbReference type="ARBA" id="ARBA00004141"/>
    </source>
</evidence>
<feature type="binding site" evidence="13">
    <location>
        <position position="687"/>
    </location>
    <ligand>
        <name>ATP</name>
        <dbReference type="ChEBI" id="CHEBI:30616"/>
    </ligand>
</feature>
<feature type="compositionally biased region" description="Low complexity" evidence="16">
    <location>
        <begin position="257"/>
        <end position="282"/>
    </location>
</feature>
<feature type="binding site" evidence="14">
    <location>
        <position position="901"/>
    </location>
    <ligand>
        <name>Mg(2+)</name>
        <dbReference type="ChEBI" id="CHEBI:18420"/>
    </ligand>
</feature>
<comment type="similarity">
    <text evidence="2 15">Belongs to the cation transport ATPase (P-type) (TC 3.A.3) family. Type IV subfamily.</text>
</comment>
<evidence type="ECO:0000256" key="5">
    <source>
        <dbReference type="ARBA" id="ARBA00022741"/>
    </source>
</evidence>
<evidence type="ECO:0000256" key="10">
    <source>
        <dbReference type="ARBA" id="ARBA00023136"/>
    </source>
</evidence>
<dbReference type="NCBIfam" id="TIGR01494">
    <property type="entry name" value="ATPase_P-type"/>
    <property type="match status" value="1"/>
</dbReference>
<evidence type="ECO:0000256" key="14">
    <source>
        <dbReference type="PIRSR" id="PIRSR606539-3"/>
    </source>
</evidence>
<dbReference type="PROSITE" id="PS00154">
    <property type="entry name" value="ATPASE_E1_E2"/>
    <property type="match status" value="1"/>
</dbReference>
<comment type="catalytic activity">
    <reaction evidence="11 15">
        <text>ATP + H2O + phospholipidSide 1 = ADP + phosphate + phospholipidSide 2.</text>
        <dbReference type="EC" id="7.6.2.1"/>
    </reaction>
</comment>
<dbReference type="GO" id="GO:0005886">
    <property type="term" value="C:plasma membrane"/>
    <property type="evidence" value="ECO:0007669"/>
    <property type="project" value="TreeGrafter"/>
</dbReference>
<dbReference type="Pfam" id="PF16212">
    <property type="entry name" value="PhoLip_ATPase_C"/>
    <property type="match status" value="1"/>
</dbReference>
<feature type="transmembrane region" description="Helical" evidence="15">
    <location>
        <begin position="352"/>
        <end position="374"/>
    </location>
</feature>
<dbReference type="GO" id="GO:0045332">
    <property type="term" value="P:phospholipid translocation"/>
    <property type="evidence" value="ECO:0007669"/>
    <property type="project" value="TreeGrafter"/>
</dbReference>
<feature type="transmembrane region" description="Helical" evidence="15">
    <location>
        <begin position="402"/>
        <end position="426"/>
    </location>
</feature>
<dbReference type="PANTHER" id="PTHR24092">
    <property type="entry name" value="PROBABLE PHOSPHOLIPID-TRANSPORTING ATPASE"/>
    <property type="match status" value="1"/>
</dbReference>
<feature type="binding site" evidence="14">
    <location>
        <position position="475"/>
    </location>
    <ligand>
        <name>Mg(2+)</name>
        <dbReference type="ChEBI" id="CHEBI:18420"/>
    </ligand>
</feature>
<feature type="binding site" evidence="13">
    <location>
        <position position="630"/>
    </location>
    <ligand>
        <name>ATP</name>
        <dbReference type="ChEBI" id="CHEBI:30616"/>
    </ligand>
</feature>
<feature type="binding site" evidence="13">
    <location>
        <position position="872"/>
    </location>
    <ligand>
        <name>ATP</name>
        <dbReference type="ChEBI" id="CHEBI:30616"/>
    </ligand>
</feature>
<dbReference type="EMBL" id="CP031042">
    <property type="protein sequence ID" value="QDZ23003.1"/>
    <property type="molecule type" value="Genomic_DNA"/>
</dbReference>
<evidence type="ECO:0000256" key="8">
    <source>
        <dbReference type="ARBA" id="ARBA00022967"/>
    </source>
</evidence>
<evidence type="ECO:0000256" key="11">
    <source>
        <dbReference type="ARBA" id="ARBA00034036"/>
    </source>
</evidence>
<evidence type="ECO:0000259" key="17">
    <source>
        <dbReference type="Pfam" id="PF16209"/>
    </source>
</evidence>
<feature type="domain" description="P-type ATPase C-terminal" evidence="18">
    <location>
        <begin position="923"/>
        <end position="1175"/>
    </location>
</feature>
<evidence type="ECO:0000256" key="13">
    <source>
        <dbReference type="PIRSR" id="PIRSR606539-2"/>
    </source>
</evidence>
<feature type="binding site" evidence="13">
    <location>
        <position position="473"/>
    </location>
    <ligand>
        <name>ATP</name>
        <dbReference type="ChEBI" id="CHEBI:30616"/>
    </ligand>
</feature>
<dbReference type="InterPro" id="IPR044492">
    <property type="entry name" value="P_typ_ATPase_HD_dom"/>
</dbReference>
<dbReference type="SUPFAM" id="SSF81660">
    <property type="entry name" value="Metal cation-transporting ATPase, ATP-binding domain N"/>
    <property type="match status" value="1"/>
</dbReference>
<dbReference type="Gene3D" id="3.40.50.1000">
    <property type="entry name" value="HAD superfamily/HAD-like"/>
    <property type="match status" value="1"/>
</dbReference>
<feature type="transmembrane region" description="Helical" evidence="15">
    <location>
        <begin position="1042"/>
        <end position="1063"/>
    </location>
</feature>
<organism evidence="19 20">
    <name type="scientific">Chloropicon primus</name>
    <dbReference type="NCBI Taxonomy" id="1764295"/>
    <lineage>
        <taxon>Eukaryota</taxon>
        <taxon>Viridiplantae</taxon>
        <taxon>Chlorophyta</taxon>
        <taxon>Chloropicophyceae</taxon>
        <taxon>Chloropicales</taxon>
        <taxon>Chloropicaceae</taxon>
        <taxon>Chloropicon</taxon>
    </lineage>
</organism>
<feature type="binding site" evidence="13">
    <location>
        <position position="769"/>
    </location>
    <ligand>
        <name>ATP</name>
        <dbReference type="ChEBI" id="CHEBI:30616"/>
    </ligand>
</feature>
<dbReference type="SFLD" id="SFLDG00002">
    <property type="entry name" value="C1.7:_P-type_atpase_like"/>
    <property type="match status" value="1"/>
</dbReference>
<keyword evidence="3 15" id="KW-0812">Transmembrane</keyword>
<dbReference type="InterPro" id="IPR032631">
    <property type="entry name" value="P-type_ATPase_N"/>
</dbReference>
<sequence>MGAERRRAGSSQLKPGQMSALLSQTSGAAGNVSSEEVRTVFTNSSDHLWRKQMRNNRTRTAKYTIITFFPRSLYEQFRRVANVYFTLVAGLSLTDVSPVRPWTTFTPLAIVLGVSLVKEAIEDYKRHQADKKENGRQVDVWCKDKVGWKTVRWDQVKVGDVVRVTRDQGFPADIVLLSSGTSDGVCYVETMNLDGETNLKLKKAIGATNGMDTSNFDGFNTAVQCDLPNPSLYTFTGNIHLLGQPPQRRGSEDQSARSRAGSASSVGSRGRSGSGASVEGSEQLPRTRSKVNYEIKTYPVSPESILLRGSNLRNTEVVYGVVVYTGHESKVMMNATEPPSKRSSLEKSIDSVIMFQFTLLFFMCVSGSVLSGFWHEYYGYQHWYLALDDKPKEFTPEDKIKVMGLSFITSFILYGYLIPISLYVCVEMVKIVQAMIYIRCDREMYHEETDTAALARTSNLNEELGMIDTVLTDKTGTLTCNVMEFFKCSINGKTYGTGVNEIEKANSLRKGLTIDQIMEGSNQRTSEPVKGFSFYDEEVSDFAWTGHKDVKEIQMFLQLLAVCHTVVPEGEADDINYQAESPDEEALVLAAKEMGYKCVKRNLNSLFVQERDLGGEIKEKEYKILHVLEFTSARKRQSVIFKTPEGEIILGCKGADNVIYDRLAERTGEVQENTQDHLNAYAQAGLRTLCISYRKLSDEVYSEFHKKWTEAKTALSDRDVKVEAVNDKIERELILVGATAIEDRLQDKVPQCLELLANAGLRIWMLTGDKLETAVNIGYACSLLTDSMSVHTVQLNLGDTRLSVDSTHEERSKVFTLQVTEQFAKISKRVMKGTDLHALVIEGNALAYAITPENADSLIDICGSCASVICCRVSPRQKAQVTELVKLSGATTLAIGDGANDVGMIQAAHIGVGISGKEGMQAVMSSDFAIAQFKFLERLVLLHGRISYKRLGRMVGYFFYKNIVLGLCLYFYNSQAFFSGQTLFDDFYLSCYNILFTSLPVLAVGVFDEDVKYKTVRKYPRVYEQGALRNEYFSFFPVRTMWVLNAVYAAIVNFLFVLCSYGMDADKENGKVSGLFSMGTCLYTTIVITVNIQIALVLDHWTIFHHFAIWGSILCWFLFLIVYGSFDPDISQNVYQLFLTIVVPTTRYWLIIVIVPLVAVLPDFFVRQLKHFKFPSDHRVLQEVEVYHLRGDMDRQQNVDLRNSRLSSLTLPSKGASKIRIKSLMSRRVSEVPQATAAAPSSSVASSSSQESLVVVQNPAALPGASEIIEKVVTPVGGGSH</sequence>
<dbReference type="Gene3D" id="2.70.150.10">
    <property type="entry name" value="Calcium-transporting ATPase, cytoplasmic transduction domain A"/>
    <property type="match status" value="1"/>
</dbReference>
<dbReference type="FunFam" id="3.40.50.1000:FF:000014">
    <property type="entry name" value="Phospholipid-transporting ATPase"/>
    <property type="match status" value="1"/>
</dbReference>
<feature type="transmembrane region" description="Helical" evidence="15">
    <location>
        <begin position="1107"/>
        <end position="1126"/>
    </location>
</feature>
<comment type="cofactor">
    <cofactor evidence="14">
        <name>Mg(2+)</name>
        <dbReference type="ChEBI" id="CHEBI:18420"/>
    </cofactor>
</comment>
<keyword evidence="10 15" id="KW-0472">Membrane</keyword>
<feature type="binding site" evidence="13">
    <location>
        <position position="584"/>
    </location>
    <ligand>
        <name>ATP</name>
        <dbReference type="ChEBI" id="CHEBI:30616"/>
    </ligand>
</feature>
<evidence type="ECO:0000256" key="2">
    <source>
        <dbReference type="ARBA" id="ARBA00008109"/>
    </source>
</evidence>
<feature type="binding site" evidence="13">
    <location>
        <position position="901"/>
    </location>
    <ligand>
        <name>ATP</name>
        <dbReference type="ChEBI" id="CHEBI:30616"/>
    </ligand>
</feature>
<comment type="subcellular location">
    <subcellularLocation>
        <location evidence="1 15">Membrane</location>
        <topology evidence="1 15">Multi-pass membrane protein</topology>
    </subcellularLocation>
</comment>
<dbReference type="EC" id="7.6.2.1" evidence="15"/>
<dbReference type="SFLD" id="SFLDS00003">
    <property type="entry name" value="Haloacid_Dehalogenase"/>
    <property type="match status" value="1"/>
</dbReference>
<feature type="binding site" evidence="13">
    <location>
        <position position="767"/>
    </location>
    <ligand>
        <name>ATP</name>
        <dbReference type="ChEBI" id="CHEBI:30616"/>
    </ligand>
</feature>
<feature type="binding site" evidence="13">
    <location>
        <position position="900"/>
    </location>
    <ligand>
        <name>ATP</name>
        <dbReference type="ChEBI" id="CHEBI:30616"/>
    </ligand>
</feature>
<dbReference type="SUPFAM" id="SSF81665">
    <property type="entry name" value="Calcium ATPase, transmembrane domain M"/>
    <property type="match status" value="1"/>
</dbReference>
<dbReference type="InterPro" id="IPR018303">
    <property type="entry name" value="ATPase_P-typ_P_site"/>
</dbReference>
<evidence type="ECO:0000256" key="12">
    <source>
        <dbReference type="PIRSR" id="PIRSR606539-1"/>
    </source>
</evidence>
<dbReference type="Pfam" id="PF13246">
    <property type="entry name" value="Cation_ATPase"/>
    <property type="match status" value="1"/>
</dbReference>
<evidence type="ECO:0000256" key="4">
    <source>
        <dbReference type="ARBA" id="ARBA00022723"/>
    </source>
</evidence>
<dbReference type="PANTHER" id="PTHR24092:SF150">
    <property type="entry name" value="PHOSPHOLIPID-TRANSPORTING ATPASE"/>
    <property type="match status" value="1"/>
</dbReference>
<dbReference type="SUPFAM" id="SSF56784">
    <property type="entry name" value="HAD-like"/>
    <property type="match status" value="1"/>
</dbReference>
<evidence type="ECO:0000256" key="9">
    <source>
        <dbReference type="ARBA" id="ARBA00022989"/>
    </source>
</evidence>
<dbReference type="InterPro" id="IPR032630">
    <property type="entry name" value="P_typ_ATPase_c"/>
</dbReference>
<dbReference type="InterPro" id="IPR023214">
    <property type="entry name" value="HAD_sf"/>
</dbReference>
<evidence type="ECO:0000313" key="19">
    <source>
        <dbReference type="EMBL" id="QDZ23003.1"/>
    </source>
</evidence>
<feature type="domain" description="P-type ATPase N-terminal" evidence="17">
    <location>
        <begin position="43"/>
        <end position="104"/>
    </location>
</feature>
<keyword evidence="7 14" id="KW-0460">Magnesium</keyword>
<keyword evidence="8 15" id="KW-1278">Translocase</keyword>
<feature type="active site" description="4-aspartylphosphate intermediate" evidence="12">
    <location>
        <position position="473"/>
    </location>
</feature>
<evidence type="ECO:0000256" key="6">
    <source>
        <dbReference type="ARBA" id="ARBA00022840"/>
    </source>
</evidence>
<dbReference type="Gene3D" id="3.40.1110.10">
    <property type="entry name" value="Calcium-transporting ATPase, cytoplasmic domain N"/>
    <property type="match status" value="1"/>
</dbReference>
<gene>
    <name evidence="19" type="ORF">A3770_09p55210</name>
</gene>
<protein>
    <recommendedName>
        <fullName evidence="15">Phospholipid-transporting ATPase</fullName>
        <ecNumber evidence="15">7.6.2.1</ecNumber>
    </recommendedName>
</protein>
<reference evidence="19 20" key="1">
    <citation type="submission" date="2018-07" db="EMBL/GenBank/DDBJ databases">
        <title>The complete nuclear genome of the prasinophyte Chloropicon primus (CCMP1205).</title>
        <authorList>
            <person name="Pombert J.-F."/>
            <person name="Otis C."/>
            <person name="Turmel M."/>
            <person name="Lemieux C."/>
        </authorList>
    </citation>
    <scope>NUCLEOTIDE SEQUENCE [LARGE SCALE GENOMIC DNA]</scope>
    <source>
        <strain evidence="19 20">CCMP1205</strain>
    </source>
</reference>
<dbReference type="GO" id="GO:0005524">
    <property type="term" value="F:ATP binding"/>
    <property type="evidence" value="ECO:0007669"/>
    <property type="project" value="UniProtKB-UniRule"/>
</dbReference>
<evidence type="ECO:0000256" key="15">
    <source>
        <dbReference type="RuleBase" id="RU362033"/>
    </source>
</evidence>
<keyword evidence="6 13" id="KW-0067">ATP-binding</keyword>
<keyword evidence="9 15" id="KW-1133">Transmembrane helix</keyword>
<dbReference type="NCBIfam" id="TIGR01652">
    <property type="entry name" value="ATPase-Plipid"/>
    <property type="match status" value="1"/>
</dbReference>
<evidence type="ECO:0000256" key="3">
    <source>
        <dbReference type="ARBA" id="ARBA00022692"/>
    </source>
</evidence>
<evidence type="ECO:0000313" key="20">
    <source>
        <dbReference type="Proteomes" id="UP000316726"/>
    </source>
</evidence>
<feature type="region of interest" description="Disordered" evidence="16">
    <location>
        <begin position="238"/>
        <end position="285"/>
    </location>
</feature>
<keyword evidence="20" id="KW-1185">Reference proteome</keyword>
<accession>A0A5B8MRD2</accession>
<dbReference type="InterPro" id="IPR023298">
    <property type="entry name" value="ATPase_P-typ_TM_dom_sf"/>
</dbReference>
<dbReference type="STRING" id="1764295.A0A5B8MRD2"/>
<dbReference type="SFLD" id="SFLDF00027">
    <property type="entry name" value="p-type_atpase"/>
    <property type="match status" value="1"/>
</dbReference>
<dbReference type="SUPFAM" id="SSF81653">
    <property type="entry name" value="Calcium ATPase, transduction domain A"/>
    <property type="match status" value="1"/>
</dbReference>
<feature type="transmembrane region" description="Helical" evidence="15">
    <location>
        <begin position="1146"/>
        <end position="1166"/>
    </location>
</feature>
<feature type="binding site" evidence="14">
    <location>
        <position position="473"/>
    </location>
    <ligand>
        <name>Mg(2+)</name>
        <dbReference type="ChEBI" id="CHEBI:18420"/>
    </ligand>
</feature>
<name>A0A5B8MRD2_9CHLO</name>
<evidence type="ECO:0000256" key="7">
    <source>
        <dbReference type="ARBA" id="ARBA00022842"/>
    </source>
</evidence>
<dbReference type="InterPro" id="IPR036412">
    <property type="entry name" value="HAD-like_sf"/>
</dbReference>
<proteinExistence type="inferred from homology"/>
<dbReference type="InterPro" id="IPR008250">
    <property type="entry name" value="ATPase_P-typ_transduc_dom_A_sf"/>
</dbReference>
<dbReference type="GO" id="GO:0016887">
    <property type="term" value="F:ATP hydrolysis activity"/>
    <property type="evidence" value="ECO:0007669"/>
    <property type="project" value="InterPro"/>
</dbReference>
<dbReference type="GO" id="GO:0140326">
    <property type="term" value="F:ATPase-coupled intramembrane lipid transporter activity"/>
    <property type="evidence" value="ECO:0007669"/>
    <property type="project" value="UniProtKB-EC"/>
</dbReference>
<feature type="transmembrane region" description="Helical" evidence="15">
    <location>
        <begin position="1075"/>
        <end position="1098"/>
    </location>
</feature>
<dbReference type="GO" id="GO:0000287">
    <property type="term" value="F:magnesium ion binding"/>
    <property type="evidence" value="ECO:0007669"/>
    <property type="project" value="UniProtKB-UniRule"/>
</dbReference>
<dbReference type="OrthoDB" id="377733at2759"/>
<dbReference type="InterPro" id="IPR023299">
    <property type="entry name" value="ATPase_P-typ_cyto_dom_N"/>
</dbReference>
<keyword evidence="5 13" id="KW-0547">Nucleotide-binding</keyword>
<dbReference type="InterPro" id="IPR006539">
    <property type="entry name" value="P-type_ATPase_IV"/>
</dbReference>
<feature type="binding site" evidence="13">
    <location>
        <position position="475"/>
    </location>
    <ligand>
        <name>ATP</name>
        <dbReference type="ChEBI" id="CHEBI:30616"/>
    </ligand>
</feature>
<dbReference type="InterPro" id="IPR001757">
    <property type="entry name" value="P_typ_ATPase"/>
</dbReference>
<evidence type="ECO:0000256" key="16">
    <source>
        <dbReference type="SAM" id="MobiDB-lite"/>
    </source>
</evidence>
<evidence type="ECO:0000259" key="18">
    <source>
        <dbReference type="Pfam" id="PF16212"/>
    </source>
</evidence>
<keyword evidence="4 14" id="KW-0479">Metal-binding</keyword>
<dbReference type="Proteomes" id="UP000316726">
    <property type="component" value="Chromosome 9"/>
</dbReference>
<feature type="transmembrane region" description="Helical" evidence="15">
    <location>
        <begin position="987"/>
        <end position="1007"/>
    </location>
</feature>
<feature type="binding site" evidence="13">
    <location>
        <position position="653"/>
    </location>
    <ligand>
        <name>ATP</name>
        <dbReference type="ChEBI" id="CHEBI:30616"/>
    </ligand>
</feature>
<feature type="binding site" evidence="13">
    <location>
        <position position="768"/>
    </location>
    <ligand>
        <name>ATP</name>
        <dbReference type="ChEBI" id="CHEBI:30616"/>
    </ligand>
</feature>
<feature type="binding site" evidence="13">
    <location>
        <position position="474"/>
    </location>
    <ligand>
        <name>ATP</name>
        <dbReference type="ChEBI" id="CHEBI:30616"/>
    </ligand>
</feature>
<feature type="binding site" evidence="13">
    <location>
        <position position="878"/>
    </location>
    <ligand>
        <name>ATP</name>
        <dbReference type="ChEBI" id="CHEBI:30616"/>
    </ligand>
</feature>